<accession>A0A6M1SQL5</accession>
<organism evidence="1 2">
    <name type="scientific">Devosia aurantiaca</name>
    <dbReference type="NCBI Taxonomy" id="2714858"/>
    <lineage>
        <taxon>Bacteria</taxon>
        <taxon>Pseudomonadati</taxon>
        <taxon>Pseudomonadota</taxon>
        <taxon>Alphaproteobacteria</taxon>
        <taxon>Hyphomicrobiales</taxon>
        <taxon>Devosiaceae</taxon>
        <taxon>Devosia</taxon>
    </lineage>
</organism>
<gene>
    <name evidence="1" type="ORF">G5575_19015</name>
</gene>
<comment type="caution">
    <text evidence="1">The sequence shown here is derived from an EMBL/GenBank/DDBJ whole genome shotgun (WGS) entry which is preliminary data.</text>
</comment>
<dbReference type="EMBL" id="JAALFG010000006">
    <property type="protein sequence ID" value="NGP19450.1"/>
    <property type="molecule type" value="Genomic_DNA"/>
</dbReference>
<protein>
    <recommendedName>
        <fullName evidence="3">HNH endonuclease</fullName>
    </recommendedName>
</protein>
<sequence length="198" mass="22499">MRIRIRRKFRAIAEQCKNEWVVLYQSSRGSDASDPSKGYFATAIVIDVDDDPEIEGKCLVQIARYDQLTPAQRMMTRSFPKETALLSSNHRLKGWKAAEDVRVISDSDYAMLTGREDASSSELNPIVIPRFRYDLDSVRDPKFSEAVYRAYDGRCAISGVSLLYRDGSCGLQAAHIYPFCQNCLQSCPRWHLARSFLA</sequence>
<dbReference type="AlphaFoldDB" id="A0A6M1SQL5"/>
<reference evidence="1 2" key="2">
    <citation type="submission" date="2020-03" db="EMBL/GenBank/DDBJ databases">
        <title>Devosia chinhatensis sp. nov., isolated from a hexachlorocyclohexane (HCH) dump site in India.</title>
        <authorList>
            <person name="Kumar M."/>
            <person name="Lal R."/>
        </authorList>
    </citation>
    <scope>NUCLEOTIDE SEQUENCE [LARGE SCALE GENOMIC DNA]</scope>
    <source>
        <strain evidence="1 2">H239</strain>
    </source>
</reference>
<dbReference type="RefSeq" id="WP_164535693.1">
    <property type="nucleotide sequence ID" value="NZ_JAALFG010000006.1"/>
</dbReference>
<name>A0A6M1SQL5_9HYPH</name>
<proteinExistence type="predicted"/>
<keyword evidence="2" id="KW-1185">Reference proteome</keyword>
<dbReference type="Proteomes" id="UP000474802">
    <property type="component" value="Unassembled WGS sequence"/>
</dbReference>
<evidence type="ECO:0000313" key="1">
    <source>
        <dbReference type="EMBL" id="NGP19450.1"/>
    </source>
</evidence>
<evidence type="ECO:0000313" key="2">
    <source>
        <dbReference type="Proteomes" id="UP000474802"/>
    </source>
</evidence>
<evidence type="ECO:0008006" key="3">
    <source>
        <dbReference type="Google" id="ProtNLM"/>
    </source>
</evidence>
<reference evidence="1 2" key="1">
    <citation type="submission" date="2020-02" db="EMBL/GenBank/DDBJ databases">
        <authorList>
            <person name="Khan S.A."/>
            <person name="Jeon C.O."/>
            <person name="Chun B.H."/>
        </authorList>
    </citation>
    <scope>NUCLEOTIDE SEQUENCE [LARGE SCALE GENOMIC DNA]</scope>
    <source>
        <strain evidence="1 2">H239</strain>
    </source>
</reference>